<comment type="caution">
    <text evidence="3">The sequence shown here is derived from an EMBL/GenBank/DDBJ whole genome shotgun (WGS) entry which is preliminary data.</text>
</comment>
<reference evidence="3 4" key="1">
    <citation type="submission" date="2022-12" db="EMBL/GenBank/DDBJ databases">
        <title>Chromosome-level genome of Tegillarca granosa.</title>
        <authorList>
            <person name="Kim J."/>
        </authorList>
    </citation>
    <scope>NUCLEOTIDE SEQUENCE [LARGE SCALE GENOMIC DNA]</scope>
    <source>
        <strain evidence="3">Teg-2019</strain>
        <tissue evidence="3">Adductor muscle</tissue>
    </source>
</reference>
<dbReference type="InterPro" id="IPR046700">
    <property type="entry name" value="DUF6570"/>
</dbReference>
<feature type="region of interest" description="Disordered" evidence="1">
    <location>
        <begin position="1085"/>
        <end position="1115"/>
    </location>
</feature>
<evidence type="ECO:0000259" key="2">
    <source>
        <dbReference type="Pfam" id="PF20209"/>
    </source>
</evidence>
<evidence type="ECO:0000313" key="3">
    <source>
        <dbReference type="EMBL" id="KAJ8315884.1"/>
    </source>
</evidence>
<gene>
    <name evidence="3" type="ORF">KUTeg_006560</name>
</gene>
<name>A0ABQ9FF15_TEGGR</name>
<keyword evidence="4" id="KW-1185">Reference proteome</keyword>
<dbReference type="InterPro" id="IPR051055">
    <property type="entry name" value="PIF1_helicase"/>
</dbReference>
<dbReference type="SUPFAM" id="SSF50249">
    <property type="entry name" value="Nucleic acid-binding proteins"/>
    <property type="match status" value="1"/>
</dbReference>
<dbReference type="PANTHER" id="PTHR47642:SF5">
    <property type="entry name" value="ATP-DEPENDENT DNA HELICASE"/>
    <property type="match status" value="1"/>
</dbReference>
<dbReference type="PANTHER" id="PTHR47642">
    <property type="entry name" value="ATP-DEPENDENT DNA HELICASE"/>
    <property type="match status" value="1"/>
</dbReference>
<proteinExistence type="predicted"/>
<evidence type="ECO:0000313" key="4">
    <source>
        <dbReference type="Proteomes" id="UP001217089"/>
    </source>
</evidence>
<protein>
    <recommendedName>
        <fullName evidence="2">DUF6570 domain-containing protein</fullName>
    </recommendedName>
</protein>
<feature type="compositionally biased region" description="Acidic residues" evidence="1">
    <location>
        <begin position="1092"/>
        <end position="1108"/>
    </location>
</feature>
<dbReference type="InterPro" id="IPR012340">
    <property type="entry name" value="NA-bd_OB-fold"/>
</dbReference>
<dbReference type="Pfam" id="PF20209">
    <property type="entry name" value="DUF6570"/>
    <property type="match status" value="1"/>
</dbReference>
<sequence length="1249" mass="143577">MINVFAWTLEGPRSRILVTSSEVEKSSWAIWNDFYKKQFTLVLRKNTCNFRKTWKFQARYKAVHSIILEHRNNNGIKLNVEEIIQLLTFYIWGFNYSTGFNNNRYFLFDSHSRDLEGRFNDNGSSILLEFSDVHSVIVYLMQSYLNLEFNISPVLMSLQLEADVQETMEAENCSYGQQSNIKIDNTNQLLKLDDTLNKTMKTIDAELHVNVESITNCFASNHTYSSKKRCIKHKQKLYKSSCKNYESEFNWSFENSSLENICLSQFNYEVANLETVETTVDEFLNTGFHRTSSSKKCNAKKMLMEEKCEITYFKEIYNKPKYICKSCDKLLYSDQVHLTTTSNSITVKLGLLVGNETCSYCHHNIKNGKVPVINSKENCLDPGDIPECLNGLSLMEKRLISKIHVFLTVIVLPGGQFAEKGLSIDFPVSIQNNFETLPHKFKDSNIITISYGTYENLKPTHIVRKKRLISCLQWLKENNELYKNISISFEDFNGLAGENISNIKNDFEDFDECGVINIDYDMPDIDMKKFINENTPHITLPKIQKSPINAYDLENGEELAFPYLFVFGRNGFKEKRIKALSASKYFHHRLYYKDGRFRKDIPYLMHALNFYEFQRLINSWYTKCPKPTDFVSKSKKRELRINLLKPYDKIFMRKRVKFIVIRMPKICLASDDYFYSLLVAFFPHRKEEDILWNFPKPFTTARDAFISKHNKMVLDSLQSTTVIDEIENAVKFVQCSRKEILSVFNISNMEQDTCVNEQISNISFPTSYDFCEQSENATDSFTDNNSSITDEQHLHNLEVLSVSSQTLDEQLRQLTSCQQKVMTFIINHFTSSEFKRKEMKPFHIFITGGGGVGKSHLTRVIIDWLRCCTAKFMGIDPVKIMLTIEEIKKMEPDTGGHAPTLKACVLEVSNIEEGSAKAKPKFYAVLADATGSISATIYDHNQYSKFIKGFGVVLVNVLLKQSYVAVTSRTEVAICQGFEIPSEVKDNAPALPGHQAKTLEDALQSPVKSIVNVKGRIVKLSPATTKTVNDKDVPFQELVLKDKSTKLTLAVWEEMVDSFEVGQKAKFTKCRVRLFNEEKKLSTTTSSASEVYTEEDDLDEVSSEDETMSDSPGSTQLPTGTLIAVFEVDPYLACPKVSCNNTKLETLKEPDIELYFMFCKRCNIRYKTNAANIYMRATMLLKTTNEEKKITVFSPQIKKLLESRGLDSAIHFDRKEMLTKLLQIIPIDIHYTLVNNTVRNLTCKRIQDV</sequence>
<feature type="domain" description="DUF6570" evidence="2">
    <location>
        <begin position="367"/>
        <end position="491"/>
    </location>
</feature>
<dbReference type="EMBL" id="JARBDR010000335">
    <property type="protein sequence ID" value="KAJ8315884.1"/>
    <property type="molecule type" value="Genomic_DNA"/>
</dbReference>
<dbReference type="SUPFAM" id="SSF52540">
    <property type="entry name" value="P-loop containing nucleoside triphosphate hydrolases"/>
    <property type="match status" value="1"/>
</dbReference>
<evidence type="ECO:0000256" key="1">
    <source>
        <dbReference type="SAM" id="MobiDB-lite"/>
    </source>
</evidence>
<organism evidence="3 4">
    <name type="scientific">Tegillarca granosa</name>
    <name type="common">Malaysian cockle</name>
    <name type="synonym">Anadara granosa</name>
    <dbReference type="NCBI Taxonomy" id="220873"/>
    <lineage>
        <taxon>Eukaryota</taxon>
        <taxon>Metazoa</taxon>
        <taxon>Spiralia</taxon>
        <taxon>Lophotrochozoa</taxon>
        <taxon>Mollusca</taxon>
        <taxon>Bivalvia</taxon>
        <taxon>Autobranchia</taxon>
        <taxon>Pteriomorphia</taxon>
        <taxon>Arcoida</taxon>
        <taxon>Arcoidea</taxon>
        <taxon>Arcidae</taxon>
        <taxon>Tegillarca</taxon>
    </lineage>
</organism>
<dbReference type="Proteomes" id="UP001217089">
    <property type="component" value="Unassembled WGS sequence"/>
</dbReference>
<accession>A0ABQ9FF15</accession>
<dbReference type="Gene3D" id="2.40.50.140">
    <property type="entry name" value="Nucleic acid-binding proteins"/>
    <property type="match status" value="1"/>
</dbReference>
<dbReference type="InterPro" id="IPR027417">
    <property type="entry name" value="P-loop_NTPase"/>
</dbReference>